<evidence type="ECO:0000256" key="4">
    <source>
        <dbReference type="ARBA" id="ARBA00022729"/>
    </source>
</evidence>
<keyword evidence="6 12" id="KW-0472">Membrane</keyword>
<keyword evidence="7" id="KW-1015">Disulfide bond</keyword>
<dbReference type="InterPro" id="IPR007110">
    <property type="entry name" value="Ig-like_dom"/>
</dbReference>
<feature type="transmembrane region" description="Helical" evidence="12">
    <location>
        <begin position="347"/>
        <end position="367"/>
    </location>
</feature>
<evidence type="ECO:0000256" key="8">
    <source>
        <dbReference type="ARBA" id="ARBA00023180"/>
    </source>
</evidence>
<keyword evidence="8" id="KW-0325">Glycoprotein</keyword>
<keyword evidence="10" id="KW-0393">Immunoglobulin domain</keyword>
<keyword evidence="4 13" id="KW-0732">Signal</keyword>
<dbReference type="InterPro" id="IPR003599">
    <property type="entry name" value="Ig_sub"/>
</dbReference>
<dbReference type="PROSITE" id="PS50835">
    <property type="entry name" value="IG_LIKE"/>
    <property type="match status" value="2"/>
</dbReference>
<keyword evidence="5 12" id="KW-1133">Transmembrane helix</keyword>
<dbReference type="SUPFAM" id="SSF48726">
    <property type="entry name" value="Immunoglobulin"/>
    <property type="match status" value="3"/>
</dbReference>
<keyword evidence="16" id="KW-1185">Reference proteome</keyword>
<feature type="domain" description="Ig-like" evidence="14">
    <location>
        <begin position="143"/>
        <end position="230"/>
    </location>
</feature>
<dbReference type="AlphaFoldDB" id="A0A8C6UVN3"/>
<proteinExistence type="predicted"/>
<dbReference type="SMART" id="SM00408">
    <property type="entry name" value="IGc2"/>
    <property type="match status" value="2"/>
</dbReference>
<evidence type="ECO:0000313" key="15">
    <source>
        <dbReference type="Ensembl" id="ENSNMLP00000038612.1"/>
    </source>
</evidence>
<evidence type="ECO:0000259" key="14">
    <source>
        <dbReference type="PROSITE" id="PS50835"/>
    </source>
</evidence>
<dbReference type="Ensembl" id="ENSNMLT00000042979.1">
    <property type="protein sequence ID" value="ENSNMLP00000038612.1"/>
    <property type="gene ID" value="ENSNMLG00000023812.1"/>
</dbReference>
<feature type="domain" description="Ig-like" evidence="14">
    <location>
        <begin position="246"/>
        <end position="324"/>
    </location>
</feature>
<comment type="subcellular location">
    <subcellularLocation>
        <location evidence="1">Cytoplasm</location>
    </subcellularLocation>
    <subcellularLocation>
        <location evidence="11">Endomembrane system</location>
        <topology evidence="11">Single-pass type I membrane protein</topology>
    </subcellularLocation>
</comment>
<keyword evidence="2" id="KW-0963">Cytoplasm</keyword>
<dbReference type="Proteomes" id="UP000694523">
    <property type="component" value="Unplaced"/>
</dbReference>
<protein>
    <submittedName>
        <fullName evidence="15">HEPACAM family member 2</fullName>
    </submittedName>
</protein>
<evidence type="ECO:0000256" key="1">
    <source>
        <dbReference type="ARBA" id="ARBA00004496"/>
    </source>
</evidence>
<keyword evidence="3 12" id="KW-0812">Transmembrane</keyword>
<keyword evidence="9" id="KW-0131">Cell cycle</keyword>
<dbReference type="PANTHER" id="PTHR44888:SF1">
    <property type="entry name" value="HEPACAM FAMILY MEMBER 2"/>
    <property type="match status" value="1"/>
</dbReference>
<evidence type="ECO:0000256" key="10">
    <source>
        <dbReference type="ARBA" id="ARBA00023319"/>
    </source>
</evidence>
<dbReference type="Gene3D" id="2.60.40.10">
    <property type="entry name" value="Immunoglobulins"/>
    <property type="match status" value="3"/>
</dbReference>
<feature type="chain" id="PRO_5034912942" evidence="13">
    <location>
        <begin position="22"/>
        <end position="451"/>
    </location>
</feature>
<evidence type="ECO:0000256" key="7">
    <source>
        <dbReference type="ARBA" id="ARBA00023157"/>
    </source>
</evidence>
<feature type="signal peptide" evidence="13">
    <location>
        <begin position="1"/>
        <end position="21"/>
    </location>
</feature>
<dbReference type="GO" id="GO:0005737">
    <property type="term" value="C:cytoplasm"/>
    <property type="evidence" value="ECO:0007669"/>
    <property type="project" value="UniProtKB-SubCell"/>
</dbReference>
<dbReference type="GO" id="GO:0012505">
    <property type="term" value="C:endomembrane system"/>
    <property type="evidence" value="ECO:0007669"/>
    <property type="project" value="UniProtKB-SubCell"/>
</dbReference>
<sequence>MESQWRVTLVFLLVMFTEGCCYIHSPSVLLARAKGQSVLLSVSTLFPLEQVELQGTWSLTPTTSRGSKTTLVSFTKESTIIDMLYRRRLRFIQPLSLQIHNLSQADEGFYQLKVNLEFHNQTGRVLRVERTVQVTVDELVSTPVVERSPAHVVVEDQVNVTWRCWAPRGTRVSFLWLKDGVRVVPSTRHKLSPDNSSLVLSPVRRQDRGLYRCVVTNPVSSGRSSTAQLSVYYGPYDLAVHSAHSPRTGPVFTIGPGQLAHFECQADSNPPNTCVWISTSHNSSQVIAEGPSLQLPSHRLFQAEEYLCRAFNNVTHKQQEAHFTLVVASVGAGRDRLAQDSRPASSLTVLTVFSLLALSCALLLLLWKRCHPRAIKGLHNRPTERNSPYCSGHEDAAEDFGIYEFLAQPPRAPSAQEVHSTIYEVIQHVPDPHPRANPLPVGGVQTVKVEL</sequence>
<evidence type="ECO:0000256" key="9">
    <source>
        <dbReference type="ARBA" id="ARBA00023306"/>
    </source>
</evidence>
<dbReference type="InterPro" id="IPR052280">
    <property type="entry name" value="HEPACAM_domain"/>
</dbReference>
<dbReference type="SMART" id="SM00409">
    <property type="entry name" value="IG"/>
    <property type="match status" value="3"/>
</dbReference>
<reference evidence="15" key="1">
    <citation type="submission" date="2025-08" db="UniProtKB">
        <authorList>
            <consortium name="Ensembl"/>
        </authorList>
    </citation>
    <scope>IDENTIFICATION</scope>
</reference>
<evidence type="ECO:0000256" key="11">
    <source>
        <dbReference type="ARBA" id="ARBA00046288"/>
    </source>
</evidence>
<evidence type="ECO:0000256" key="3">
    <source>
        <dbReference type="ARBA" id="ARBA00022692"/>
    </source>
</evidence>
<evidence type="ECO:0000256" key="6">
    <source>
        <dbReference type="ARBA" id="ARBA00023136"/>
    </source>
</evidence>
<dbReference type="PANTHER" id="PTHR44888">
    <property type="entry name" value="HEPACAM FAMILY MEMBER 2-RELATED"/>
    <property type="match status" value="1"/>
</dbReference>
<reference evidence="15" key="2">
    <citation type="submission" date="2025-09" db="UniProtKB">
        <authorList>
            <consortium name="Ensembl"/>
        </authorList>
    </citation>
    <scope>IDENTIFICATION</scope>
</reference>
<evidence type="ECO:0000256" key="5">
    <source>
        <dbReference type="ARBA" id="ARBA00022989"/>
    </source>
</evidence>
<evidence type="ECO:0000256" key="2">
    <source>
        <dbReference type="ARBA" id="ARBA00022490"/>
    </source>
</evidence>
<name>A0A8C6UVN3_9GOBI</name>
<evidence type="ECO:0000256" key="13">
    <source>
        <dbReference type="SAM" id="SignalP"/>
    </source>
</evidence>
<accession>A0A8C6UVN3</accession>
<dbReference type="InterPro" id="IPR036179">
    <property type="entry name" value="Ig-like_dom_sf"/>
</dbReference>
<dbReference type="InterPro" id="IPR003598">
    <property type="entry name" value="Ig_sub2"/>
</dbReference>
<dbReference type="Pfam" id="PF13927">
    <property type="entry name" value="Ig_3"/>
    <property type="match status" value="1"/>
</dbReference>
<dbReference type="InterPro" id="IPR013783">
    <property type="entry name" value="Ig-like_fold"/>
</dbReference>
<evidence type="ECO:0000313" key="16">
    <source>
        <dbReference type="Proteomes" id="UP000694523"/>
    </source>
</evidence>
<evidence type="ECO:0000256" key="12">
    <source>
        <dbReference type="SAM" id="Phobius"/>
    </source>
</evidence>
<organism evidence="15 16">
    <name type="scientific">Neogobius melanostomus</name>
    <name type="common">round goby</name>
    <dbReference type="NCBI Taxonomy" id="47308"/>
    <lineage>
        <taxon>Eukaryota</taxon>
        <taxon>Metazoa</taxon>
        <taxon>Chordata</taxon>
        <taxon>Craniata</taxon>
        <taxon>Vertebrata</taxon>
        <taxon>Euteleostomi</taxon>
        <taxon>Actinopterygii</taxon>
        <taxon>Neopterygii</taxon>
        <taxon>Teleostei</taxon>
        <taxon>Neoteleostei</taxon>
        <taxon>Acanthomorphata</taxon>
        <taxon>Gobiaria</taxon>
        <taxon>Gobiiformes</taxon>
        <taxon>Gobioidei</taxon>
        <taxon>Gobiidae</taxon>
        <taxon>Benthophilinae</taxon>
        <taxon>Neogobiini</taxon>
        <taxon>Neogobius</taxon>
    </lineage>
</organism>